<dbReference type="KEGG" id="smo:SELMODRAFT_430703"/>
<evidence type="ECO:0000313" key="2">
    <source>
        <dbReference type="Proteomes" id="UP000001514"/>
    </source>
</evidence>
<dbReference type="GO" id="GO:0016887">
    <property type="term" value="F:ATP hydrolysis activity"/>
    <property type="evidence" value="ECO:0007669"/>
    <property type="project" value="InterPro"/>
</dbReference>
<sequence>MPMFTHSVGLLSYTFLCDTTQQDVIVPTLDYEERGDWEYCIGTITRWSPYQSEESIRNQFKKIKDQESDPQGWWRTCAYGGKISWCKTILSVPKFSKDVCNSTPWIFNASEHIDVQRFNVYHKNWLIKNLEFIRQPRTRDNNCQKVGYQGPSATTACTIRKRKMMHSNLRLGLLFFNIYVESYVAATLTVPSPFNLDETWLLEDKRGEIQ</sequence>
<dbReference type="EMBL" id="GL377701">
    <property type="protein sequence ID" value="EFJ06455.1"/>
    <property type="molecule type" value="Genomic_DNA"/>
</dbReference>
<proteinExistence type="predicted"/>
<dbReference type="AlphaFoldDB" id="D8TA81"/>
<dbReference type="PANTHER" id="PTHR23336:SF80">
    <property type="entry name" value="PROTEIN MICRORCHIDIA 7-LIKE"/>
    <property type="match status" value="1"/>
</dbReference>
<organism evidence="2">
    <name type="scientific">Selaginella moellendorffii</name>
    <name type="common">Spikemoss</name>
    <dbReference type="NCBI Taxonomy" id="88036"/>
    <lineage>
        <taxon>Eukaryota</taxon>
        <taxon>Viridiplantae</taxon>
        <taxon>Streptophyta</taxon>
        <taxon>Embryophyta</taxon>
        <taxon>Tracheophyta</taxon>
        <taxon>Lycopodiopsida</taxon>
        <taxon>Selaginellales</taxon>
        <taxon>Selaginellaceae</taxon>
        <taxon>Selaginella</taxon>
    </lineage>
</organism>
<dbReference type="InParanoid" id="D8TA81"/>
<reference evidence="1 2" key="1">
    <citation type="journal article" date="2011" name="Science">
        <title>The Selaginella genome identifies genetic changes associated with the evolution of vascular plants.</title>
        <authorList>
            <person name="Banks J.A."/>
            <person name="Nishiyama T."/>
            <person name="Hasebe M."/>
            <person name="Bowman J.L."/>
            <person name="Gribskov M."/>
            <person name="dePamphilis C."/>
            <person name="Albert V.A."/>
            <person name="Aono N."/>
            <person name="Aoyama T."/>
            <person name="Ambrose B.A."/>
            <person name="Ashton N.W."/>
            <person name="Axtell M.J."/>
            <person name="Barker E."/>
            <person name="Barker M.S."/>
            <person name="Bennetzen J.L."/>
            <person name="Bonawitz N.D."/>
            <person name="Chapple C."/>
            <person name="Cheng C."/>
            <person name="Correa L.G."/>
            <person name="Dacre M."/>
            <person name="DeBarry J."/>
            <person name="Dreyer I."/>
            <person name="Elias M."/>
            <person name="Engstrom E.M."/>
            <person name="Estelle M."/>
            <person name="Feng L."/>
            <person name="Finet C."/>
            <person name="Floyd S.K."/>
            <person name="Frommer W.B."/>
            <person name="Fujita T."/>
            <person name="Gramzow L."/>
            <person name="Gutensohn M."/>
            <person name="Harholt J."/>
            <person name="Hattori M."/>
            <person name="Heyl A."/>
            <person name="Hirai T."/>
            <person name="Hiwatashi Y."/>
            <person name="Ishikawa M."/>
            <person name="Iwata M."/>
            <person name="Karol K.G."/>
            <person name="Koehler B."/>
            <person name="Kolukisaoglu U."/>
            <person name="Kubo M."/>
            <person name="Kurata T."/>
            <person name="Lalonde S."/>
            <person name="Li K."/>
            <person name="Li Y."/>
            <person name="Litt A."/>
            <person name="Lyons E."/>
            <person name="Manning G."/>
            <person name="Maruyama T."/>
            <person name="Michael T.P."/>
            <person name="Mikami K."/>
            <person name="Miyazaki S."/>
            <person name="Morinaga S."/>
            <person name="Murata T."/>
            <person name="Mueller-Roeber B."/>
            <person name="Nelson D.R."/>
            <person name="Obara M."/>
            <person name="Oguri Y."/>
            <person name="Olmstead R.G."/>
            <person name="Onodera N."/>
            <person name="Petersen B.L."/>
            <person name="Pils B."/>
            <person name="Prigge M."/>
            <person name="Rensing S.A."/>
            <person name="Riano-Pachon D.M."/>
            <person name="Roberts A.W."/>
            <person name="Sato Y."/>
            <person name="Scheller H.V."/>
            <person name="Schulz B."/>
            <person name="Schulz C."/>
            <person name="Shakirov E.V."/>
            <person name="Shibagaki N."/>
            <person name="Shinohara N."/>
            <person name="Shippen D.E."/>
            <person name="Soerensen I."/>
            <person name="Sotooka R."/>
            <person name="Sugimoto N."/>
            <person name="Sugita M."/>
            <person name="Sumikawa N."/>
            <person name="Tanurdzic M."/>
            <person name="Theissen G."/>
            <person name="Ulvskov P."/>
            <person name="Wakazuki S."/>
            <person name="Weng J.K."/>
            <person name="Willats W.W."/>
            <person name="Wipf D."/>
            <person name="Wolf P.G."/>
            <person name="Yang L."/>
            <person name="Zimmer A.D."/>
            <person name="Zhu Q."/>
            <person name="Mitros T."/>
            <person name="Hellsten U."/>
            <person name="Loque D."/>
            <person name="Otillar R."/>
            <person name="Salamov A."/>
            <person name="Schmutz J."/>
            <person name="Shapiro H."/>
            <person name="Lindquist E."/>
            <person name="Lucas S."/>
            <person name="Rokhsar D."/>
            <person name="Grigoriev I.V."/>
        </authorList>
    </citation>
    <scope>NUCLEOTIDE SEQUENCE [LARGE SCALE GENOMIC DNA]</scope>
</reference>
<dbReference type="Proteomes" id="UP000001514">
    <property type="component" value="Unassembled WGS sequence"/>
</dbReference>
<keyword evidence="2" id="KW-1185">Reference proteome</keyword>
<gene>
    <name evidence="1" type="ORF">SELMODRAFT_430703</name>
</gene>
<evidence type="ECO:0000313" key="1">
    <source>
        <dbReference type="EMBL" id="EFJ06455.1"/>
    </source>
</evidence>
<dbReference type="GO" id="GO:0005634">
    <property type="term" value="C:nucleus"/>
    <property type="evidence" value="ECO:0000318"/>
    <property type="project" value="GO_Central"/>
</dbReference>
<name>D8TA81_SELML</name>
<accession>D8TA81</accession>
<dbReference type="InterPro" id="IPR045261">
    <property type="entry name" value="MORC_ATPase"/>
</dbReference>
<dbReference type="HOGENOM" id="CLU_1312017_0_0_1"/>
<protein>
    <submittedName>
        <fullName evidence="1">Uncharacterized protein</fullName>
    </submittedName>
</protein>
<dbReference type="PANTHER" id="PTHR23336">
    <property type="entry name" value="ZINC FINGER CW-TYPE COILED-COIL DOMAIN PROTEIN 3"/>
    <property type="match status" value="1"/>
</dbReference>
<dbReference type="Gramene" id="EFJ06455">
    <property type="protein sequence ID" value="EFJ06455"/>
    <property type="gene ID" value="SELMODRAFT_430703"/>
</dbReference>
<dbReference type="eggNOG" id="KOG1845">
    <property type="taxonomic scope" value="Eukaryota"/>
</dbReference>